<dbReference type="PATRIC" id="fig|1173027.3.peg.5627"/>
<dbReference type="InterPro" id="IPR003594">
    <property type="entry name" value="HATPase_dom"/>
</dbReference>
<dbReference type="Gene3D" id="3.30.565.10">
    <property type="entry name" value="Histidine kinase-like ATPase, C-terminal domain"/>
    <property type="match status" value="1"/>
</dbReference>
<dbReference type="Gene3D" id="1.10.287.130">
    <property type="match status" value="1"/>
</dbReference>
<dbReference type="InterPro" id="IPR003018">
    <property type="entry name" value="GAF"/>
</dbReference>
<dbReference type="InterPro" id="IPR003661">
    <property type="entry name" value="HisK_dim/P_dom"/>
</dbReference>
<keyword evidence="4" id="KW-0597">Phosphoprotein</keyword>
<dbReference type="SUPFAM" id="SSF55874">
    <property type="entry name" value="ATPase domain of HSP90 chaperone/DNA topoisomerase II/histidine kinase"/>
    <property type="match status" value="1"/>
</dbReference>
<dbReference type="PRINTS" id="PR00344">
    <property type="entry name" value="BCTRLSENSOR"/>
</dbReference>
<dbReference type="AlphaFoldDB" id="K9WMG6"/>
<feature type="domain" description="Phytochrome chromophore attachment site" evidence="8">
    <location>
        <begin position="494"/>
        <end position="653"/>
    </location>
</feature>
<dbReference type="Pfam" id="PF02518">
    <property type="entry name" value="HATPase_c"/>
    <property type="match status" value="1"/>
</dbReference>
<reference evidence="10 11" key="1">
    <citation type="submission" date="2012-06" db="EMBL/GenBank/DDBJ databases">
        <title>Finished chromosome of genome of Microcoleus sp. PCC 7113.</title>
        <authorList>
            <consortium name="US DOE Joint Genome Institute"/>
            <person name="Gugger M."/>
            <person name="Coursin T."/>
            <person name="Rippka R."/>
            <person name="Tandeau De Marsac N."/>
            <person name="Huntemann M."/>
            <person name="Wei C.-L."/>
            <person name="Han J."/>
            <person name="Detter J.C."/>
            <person name="Han C."/>
            <person name="Tapia R."/>
            <person name="Chen A."/>
            <person name="Kyrpides N."/>
            <person name="Mavromatis K."/>
            <person name="Markowitz V."/>
            <person name="Szeto E."/>
            <person name="Ivanova N."/>
            <person name="Pagani I."/>
            <person name="Pati A."/>
            <person name="Goodwin L."/>
            <person name="Nordberg H.P."/>
            <person name="Cantor M.N."/>
            <person name="Hua S.X."/>
            <person name="Woyke T."/>
            <person name="Kerfeld C.A."/>
        </authorList>
    </citation>
    <scope>NUCLEOTIDE SEQUENCE [LARGE SCALE GENOMIC DNA]</scope>
    <source>
        <strain evidence="10 11">PCC 7113</strain>
    </source>
</reference>
<dbReference type="Gene3D" id="3.30.450.40">
    <property type="match status" value="4"/>
</dbReference>
<name>K9WMG6_9CYAN</name>
<dbReference type="InterPro" id="IPR004358">
    <property type="entry name" value="Sig_transdc_His_kin-like_C"/>
</dbReference>
<dbReference type="GO" id="GO:0009584">
    <property type="term" value="P:detection of visible light"/>
    <property type="evidence" value="ECO:0007669"/>
    <property type="project" value="InterPro"/>
</dbReference>
<evidence type="ECO:0000256" key="1">
    <source>
        <dbReference type="ARBA" id="ARBA00000085"/>
    </source>
</evidence>
<evidence type="ECO:0000256" key="5">
    <source>
        <dbReference type="ARBA" id="ARBA00022777"/>
    </source>
</evidence>
<dbReference type="Pfam" id="PF01590">
    <property type="entry name" value="GAF"/>
    <property type="match status" value="3"/>
</dbReference>
<dbReference type="EMBL" id="CP003630">
    <property type="protein sequence ID" value="AFZ20732.1"/>
    <property type="molecule type" value="Genomic_DNA"/>
</dbReference>
<dbReference type="KEGG" id="mic:Mic7113_5075"/>
<dbReference type="SMART" id="SM00065">
    <property type="entry name" value="GAF"/>
    <property type="match status" value="4"/>
</dbReference>
<dbReference type="GO" id="GO:0006355">
    <property type="term" value="P:regulation of DNA-templated transcription"/>
    <property type="evidence" value="ECO:0007669"/>
    <property type="project" value="InterPro"/>
</dbReference>
<evidence type="ECO:0000256" key="2">
    <source>
        <dbReference type="ARBA" id="ARBA00006402"/>
    </source>
</evidence>
<dbReference type="PROSITE" id="PS50109">
    <property type="entry name" value="HIS_KIN"/>
    <property type="match status" value="1"/>
</dbReference>
<evidence type="ECO:0000313" key="10">
    <source>
        <dbReference type="EMBL" id="AFZ20732.1"/>
    </source>
</evidence>
<dbReference type="eggNOG" id="COG4251">
    <property type="taxonomic scope" value="Bacteria"/>
</dbReference>
<evidence type="ECO:0000256" key="3">
    <source>
        <dbReference type="ARBA" id="ARBA00012438"/>
    </source>
</evidence>
<proteinExistence type="inferred from homology"/>
<keyword evidence="5 10" id="KW-0808">Transferase</keyword>
<dbReference type="InterPro" id="IPR016132">
    <property type="entry name" value="Phyto_chromo_attachment"/>
</dbReference>
<organism evidence="10 11">
    <name type="scientific">Allocoleopsis franciscana PCC 7113</name>
    <dbReference type="NCBI Taxonomy" id="1173027"/>
    <lineage>
        <taxon>Bacteria</taxon>
        <taxon>Bacillati</taxon>
        <taxon>Cyanobacteriota</taxon>
        <taxon>Cyanophyceae</taxon>
        <taxon>Coleofasciculales</taxon>
        <taxon>Coleofasciculaceae</taxon>
        <taxon>Allocoleopsis</taxon>
        <taxon>Allocoleopsis franciscana</taxon>
    </lineage>
</organism>
<dbReference type="InterPro" id="IPR036890">
    <property type="entry name" value="HATPase_C_sf"/>
</dbReference>
<dbReference type="PANTHER" id="PTHR43065:SF50">
    <property type="entry name" value="HISTIDINE KINASE"/>
    <property type="match status" value="1"/>
</dbReference>
<feature type="domain" description="Phytochrome chromophore attachment site" evidence="8">
    <location>
        <begin position="24"/>
        <end position="194"/>
    </location>
</feature>
<dbReference type="Pfam" id="PF00360">
    <property type="entry name" value="PHY"/>
    <property type="match status" value="1"/>
</dbReference>
<dbReference type="PANTHER" id="PTHR43065">
    <property type="entry name" value="SENSOR HISTIDINE KINASE"/>
    <property type="match status" value="1"/>
</dbReference>
<evidence type="ECO:0000256" key="4">
    <source>
        <dbReference type="ARBA" id="ARBA00022553"/>
    </source>
</evidence>
<keyword evidence="5 10" id="KW-0418">Kinase</keyword>
<sequence length="1182" mass="132664">MSQPELSQEDLLRRITNRIRQSLELEEILTATVAELRSLLGTDRVIVYQFHASGSGEVMAESIQDNCLPSLKGLNFPADDIPETARQKYMEKRLCSFVDVGLGRIGWLPIDCCITSEETIPLEELVEYHPVDSCHAAYLTAMGVQSTVVLPIVHNNIQSEHAKEQLWGLLVCHSIQLRVISRRELQVMQWAIDQVSIAIAQSHLLAKTRQQHFVEATTNRVATLLHSLPTIELSAALEETVTALQGCGGRLYIAPYTTDDRAEVLTCGTQLAPLIGETESLIEQHPVFTAWTSCLEENTLFLRERREPEENSSSQPGNPPIDSSPTPTPKGVPFFPSCSPLTVTNLYSLPDWRTLTPAFQFTTIRGILVMPLYYRSSFLGYLSIFRPEIDTETLWAGRFDPSEKQRLPRQSFEVWRELKRGQAKEWTRQDIELAVALGHQFAMAIEQYELYSLVQSLNANLERQVEERTAKLQQALEQGRALERVTSQIRSTLDLNTILQTIVREVRSLLDTDRVVIYQFADNAQGKVIVESINGDWFSTLGASDPHGYFLETQSQPYKRGRVRVISDVARAPLAPAQREFLQRFHIQATLIVPIGMGAYHSQDIFSCGCTPTSLHKNQEEQPLWGFLIAQECHAPRSWQAFEIDLLQQLADQAAVAIQQAELYDKSRTAAATATAQAKQLAIVAQQQQALFGVITKIRESLDVKAIFKATTTEVRRLLAADRVAVFRFAPEFGYDHGEVVSEDIQPGLPEANRNIQDYCFGEKYRSGWIQAIPDIYNAGLNDCHIKILEQLHVRSTLMVPLPKGDTLWGLLCIYQCTGLRYWDTSEIDFVRQVAVHLGIALQQAGLLEDKEQQAAEIAFTLENLKQAQTQLIQTEKMSSLGQLVAGVAHEINNPVNFIYGNLTYTNQYAHDLLNLLHLYQKYYPEPDLEVDEYAKAIDLDFLKEDLPKILASMKIGSERIRNLVLSLRNFSRLDQAEMKPVDIHEGIDSTLLILQHRLKGKPNYPGITVVKTYSELPLVECYASQLNQVFMNVLSNAIDALEDYHISRTAEGMKVHQSQITISTRVKPVDLERIGDRNGENSPSSLPTSPHVVIEIADNGPGISPALLSKVFNPFFTTKPIGKGTGLGLSISYQIVVEKHGGSFRCDSQIGQGTQFRIEIPIQQPKPTPERPLLASEPVRG</sequence>
<keyword evidence="6" id="KW-0902">Two-component regulatory system</keyword>
<dbReference type="InterPro" id="IPR005467">
    <property type="entry name" value="His_kinase_dom"/>
</dbReference>
<protein>
    <recommendedName>
        <fullName evidence="3">histidine kinase</fullName>
        <ecNumber evidence="3">2.7.13.3</ecNumber>
    </recommendedName>
</protein>
<dbReference type="SMART" id="SM00388">
    <property type="entry name" value="HisKA"/>
    <property type="match status" value="1"/>
</dbReference>
<keyword evidence="11" id="KW-1185">Reference proteome</keyword>
<dbReference type="InterPro" id="IPR036097">
    <property type="entry name" value="HisK_dim/P_sf"/>
</dbReference>
<dbReference type="Proteomes" id="UP000010471">
    <property type="component" value="Chromosome"/>
</dbReference>
<comment type="catalytic activity">
    <reaction evidence="1">
        <text>ATP + protein L-histidine = ADP + protein N-phospho-L-histidine.</text>
        <dbReference type="EC" id="2.7.13.3"/>
    </reaction>
</comment>
<dbReference type="SUPFAM" id="SSF47384">
    <property type="entry name" value="Homodimeric domain of signal transducing histidine kinase"/>
    <property type="match status" value="1"/>
</dbReference>
<feature type="domain" description="Histidine kinase" evidence="9">
    <location>
        <begin position="887"/>
        <end position="1165"/>
    </location>
</feature>
<evidence type="ECO:0000313" key="11">
    <source>
        <dbReference type="Proteomes" id="UP000010471"/>
    </source>
</evidence>
<dbReference type="HOGENOM" id="CLU_000445_50_0_3"/>
<dbReference type="eggNOG" id="COG4191">
    <property type="taxonomic scope" value="Bacteria"/>
</dbReference>
<dbReference type="PROSITE" id="PS50046">
    <property type="entry name" value="PHYTOCHROME_2"/>
    <property type="match status" value="3"/>
</dbReference>
<feature type="domain" description="Phytochrome chromophore attachment site" evidence="8">
    <location>
        <begin position="703"/>
        <end position="837"/>
    </location>
</feature>
<feature type="region of interest" description="Disordered" evidence="7">
    <location>
        <begin position="305"/>
        <end position="329"/>
    </location>
</feature>
<dbReference type="EC" id="2.7.13.3" evidence="3"/>
<dbReference type="CDD" id="cd00082">
    <property type="entry name" value="HisKA"/>
    <property type="match status" value="1"/>
</dbReference>
<dbReference type="eggNOG" id="COG2203">
    <property type="taxonomic scope" value="Bacteria"/>
</dbReference>
<comment type="similarity">
    <text evidence="2">In the N-terminal section; belongs to the phytochrome family.</text>
</comment>
<gene>
    <name evidence="10" type="ORF">Mic7113_5075</name>
</gene>
<evidence type="ECO:0000256" key="7">
    <source>
        <dbReference type="SAM" id="MobiDB-lite"/>
    </source>
</evidence>
<dbReference type="InterPro" id="IPR013515">
    <property type="entry name" value="Phytochrome_cen-reg"/>
</dbReference>
<dbReference type="InterPro" id="IPR029016">
    <property type="entry name" value="GAF-like_dom_sf"/>
</dbReference>
<accession>K9WMG6</accession>
<dbReference type="SMART" id="SM00387">
    <property type="entry name" value="HATPase_c"/>
    <property type="match status" value="1"/>
</dbReference>
<dbReference type="STRING" id="1173027.Mic7113_5075"/>
<evidence type="ECO:0000256" key="6">
    <source>
        <dbReference type="ARBA" id="ARBA00023012"/>
    </source>
</evidence>
<evidence type="ECO:0000259" key="8">
    <source>
        <dbReference type="PROSITE" id="PS50046"/>
    </source>
</evidence>
<dbReference type="RefSeq" id="WP_015184865.1">
    <property type="nucleotide sequence ID" value="NC_019738.1"/>
</dbReference>
<dbReference type="SUPFAM" id="SSF55781">
    <property type="entry name" value="GAF domain-like"/>
    <property type="match status" value="5"/>
</dbReference>
<evidence type="ECO:0000259" key="9">
    <source>
        <dbReference type="PROSITE" id="PS50109"/>
    </source>
</evidence>
<dbReference type="GO" id="GO:0000155">
    <property type="term" value="F:phosphorelay sensor kinase activity"/>
    <property type="evidence" value="ECO:0007669"/>
    <property type="project" value="InterPro"/>
</dbReference>